<comment type="caution">
    <text evidence="2">The sequence shown here is derived from an EMBL/GenBank/DDBJ whole genome shotgun (WGS) entry which is preliminary data.</text>
</comment>
<accession>A0ABQ7SQ37</accession>
<sequence length="96" mass="9887">MASEGEGVSSSSSSSPGEAGGLLQQILSLRLVPPPGNLTGAACPTALCHFSAMAETPVLCSYLKYTGWICSAVPLNLASIAYVPCSPGKEKWNETQ</sequence>
<proteinExistence type="predicted"/>
<dbReference type="Proteomes" id="UP000826234">
    <property type="component" value="Unassembled WGS sequence"/>
</dbReference>
<protein>
    <submittedName>
        <fullName evidence="2">Uncharacterized protein</fullName>
    </submittedName>
</protein>
<feature type="compositionally biased region" description="Low complexity" evidence="1">
    <location>
        <begin position="1"/>
        <end position="17"/>
    </location>
</feature>
<evidence type="ECO:0000256" key="1">
    <source>
        <dbReference type="SAM" id="MobiDB-lite"/>
    </source>
</evidence>
<evidence type="ECO:0000313" key="2">
    <source>
        <dbReference type="EMBL" id="KAH0619462.1"/>
    </source>
</evidence>
<keyword evidence="3" id="KW-1185">Reference proteome</keyword>
<organism evidence="2 3">
    <name type="scientific">Phrynosoma platyrhinos</name>
    <name type="common">Desert horned lizard</name>
    <dbReference type="NCBI Taxonomy" id="52577"/>
    <lineage>
        <taxon>Eukaryota</taxon>
        <taxon>Metazoa</taxon>
        <taxon>Chordata</taxon>
        <taxon>Craniata</taxon>
        <taxon>Vertebrata</taxon>
        <taxon>Euteleostomi</taxon>
        <taxon>Lepidosauria</taxon>
        <taxon>Squamata</taxon>
        <taxon>Bifurcata</taxon>
        <taxon>Unidentata</taxon>
        <taxon>Episquamata</taxon>
        <taxon>Toxicofera</taxon>
        <taxon>Iguania</taxon>
        <taxon>Phrynosomatidae</taxon>
        <taxon>Phrynosomatinae</taxon>
        <taxon>Phrynosoma</taxon>
    </lineage>
</organism>
<evidence type="ECO:0000313" key="3">
    <source>
        <dbReference type="Proteomes" id="UP000826234"/>
    </source>
</evidence>
<reference evidence="2 3" key="1">
    <citation type="journal article" date="2022" name="Gigascience">
        <title>A chromosome-level genome assembly and annotation of the desert horned lizard, Phrynosoma platyrhinos, provides insight into chromosomal rearrangements among reptiles.</title>
        <authorList>
            <person name="Koochekian N."/>
            <person name="Ascanio A."/>
            <person name="Farleigh K."/>
            <person name="Card D.C."/>
            <person name="Schield D.R."/>
            <person name="Castoe T.A."/>
            <person name="Jezkova T."/>
        </authorList>
    </citation>
    <scope>NUCLEOTIDE SEQUENCE [LARGE SCALE GENOMIC DNA]</scope>
    <source>
        <strain evidence="2">NK-2021</strain>
    </source>
</reference>
<name>A0ABQ7SQ37_PHRPL</name>
<dbReference type="EMBL" id="JAIPUX010003776">
    <property type="protein sequence ID" value="KAH0619462.1"/>
    <property type="molecule type" value="Genomic_DNA"/>
</dbReference>
<gene>
    <name evidence="2" type="ORF">JD844_000110</name>
</gene>
<feature type="region of interest" description="Disordered" evidence="1">
    <location>
        <begin position="1"/>
        <end position="20"/>
    </location>
</feature>